<sequence length="37" mass="4165">MVNIIAGLIAYTHQEKKRFSAFGGFPDLKRLNQEAIS</sequence>
<protein>
    <submittedName>
        <fullName evidence="1">Uncharacterized protein</fullName>
    </submittedName>
</protein>
<proteinExistence type="predicted"/>
<dbReference type="AlphaFoldDB" id="G5JD20"/>
<accession>G5JD20</accession>
<dbReference type="EMBL" id="AESD01000821">
    <property type="protein sequence ID" value="EHJ09916.1"/>
    <property type="molecule type" value="Genomic_DNA"/>
</dbReference>
<organism evidence="1 2">
    <name type="scientific">Crocosphaera watsonii WH 0003</name>
    <dbReference type="NCBI Taxonomy" id="423471"/>
    <lineage>
        <taxon>Bacteria</taxon>
        <taxon>Bacillati</taxon>
        <taxon>Cyanobacteriota</taxon>
        <taxon>Cyanophyceae</taxon>
        <taxon>Oscillatoriophycideae</taxon>
        <taxon>Chroococcales</taxon>
        <taxon>Aphanothecaceae</taxon>
        <taxon>Crocosphaera</taxon>
    </lineage>
</organism>
<evidence type="ECO:0000313" key="1">
    <source>
        <dbReference type="EMBL" id="EHJ09916.1"/>
    </source>
</evidence>
<evidence type="ECO:0000313" key="2">
    <source>
        <dbReference type="Proteomes" id="UP000003477"/>
    </source>
</evidence>
<gene>
    <name evidence="1" type="ORF">CWATWH0003_5319</name>
</gene>
<dbReference type="Proteomes" id="UP000003477">
    <property type="component" value="Unassembled WGS sequence"/>
</dbReference>
<reference evidence="1 2" key="1">
    <citation type="journal article" date="2011" name="Front. Microbiol.">
        <title>Two Strains of Crocosphaera watsonii with Highly Conserved Genomes are Distinguished by Strain-Specific Features.</title>
        <authorList>
            <person name="Bench S.R."/>
            <person name="Ilikchyan I.N."/>
            <person name="Tripp H.J."/>
            <person name="Zehr J.P."/>
        </authorList>
    </citation>
    <scope>NUCLEOTIDE SEQUENCE [LARGE SCALE GENOMIC DNA]</scope>
    <source>
        <strain evidence="1 2">WH 0003</strain>
    </source>
</reference>
<comment type="caution">
    <text evidence="1">The sequence shown here is derived from an EMBL/GenBank/DDBJ whole genome shotgun (WGS) entry which is preliminary data.</text>
</comment>
<name>G5JD20_CROWT</name>
<dbReference type="PATRIC" id="fig|423471.3.peg.4969"/>